<gene>
    <name evidence="1" type="ORF">MiAbB_02292</name>
</gene>
<name>A0A402DDV1_MICAE</name>
<sequence>MLGSGEIRLSDEDVETLRKAKDAYKGNYSCASEKTEQILIEASRWLLEAFLEEYRSQTETSSYTIPLNVLKAWMTESQPQSGATKEVLEPKGKKLYLQNKSDFKGFENQNKREYITQNKINTTRIEDINDNLIHLTFDEVLNFLLDSSILKVIGISGDSLRFCTEQKYGLGKKGRTSKQSYIVQAYCEVLGLDFESLQCCQLHHQNPKNQQTNNEKIYRVLTKFNYTNLVNFISSIAAKPLREGSIYIPPYPHQYRVLCLRRLEKEILITNNLPVKPIVFKFQGDGQEEWDSYSLHEHFFNNSGGIKNLKANNFCLIFEGIDCADFSRLKDIDSFWQNLTKKASKIPNSPIPGFLLMIWLDYGNSNDWRDKDKLSELSPIHRLQIDSCFEQRSFQEIIPTFAQQLQLGCDLQDETTDLFKSTLQKLWENSNQGDIEKTLNAFYKQFKGQLPRENRWLNYP</sequence>
<evidence type="ECO:0000313" key="2">
    <source>
        <dbReference type="Proteomes" id="UP000289660"/>
    </source>
</evidence>
<dbReference type="RefSeq" id="WP_130757324.1">
    <property type="nucleotide sequence ID" value="NZ_BIFY01000034.1"/>
</dbReference>
<dbReference type="Proteomes" id="UP000289660">
    <property type="component" value="Unassembled WGS sequence"/>
</dbReference>
<proteinExistence type="predicted"/>
<evidence type="ECO:0000313" key="1">
    <source>
        <dbReference type="EMBL" id="GCE60371.1"/>
    </source>
</evidence>
<protein>
    <submittedName>
        <fullName evidence="1">Uncharacterized protein</fullName>
    </submittedName>
</protein>
<dbReference type="AlphaFoldDB" id="A0A402DDV1"/>
<comment type="caution">
    <text evidence="1">The sequence shown here is derived from an EMBL/GenBank/DDBJ whole genome shotgun (WGS) entry which is preliminary data.</text>
</comment>
<organism evidence="1 2">
    <name type="scientific">Microcystis aeruginosa NIES-4285</name>
    <dbReference type="NCBI Taxonomy" id="2497681"/>
    <lineage>
        <taxon>Bacteria</taxon>
        <taxon>Bacillati</taxon>
        <taxon>Cyanobacteriota</taxon>
        <taxon>Cyanophyceae</taxon>
        <taxon>Oscillatoriophycideae</taxon>
        <taxon>Chroococcales</taxon>
        <taxon>Microcystaceae</taxon>
        <taxon>Microcystis</taxon>
    </lineage>
</organism>
<dbReference type="EMBL" id="BIFY01000034">
    <property type="protein sequence ID" value="GCE60371.1"/>
    <property type="molecule type" value="Genomic_DNA"/>
</dbReference>
<reference evidence="2" key="1">
    <citation type="submission" date="2018-12" db="EMBL/GenBank/DDBJ databases">
        <title>Genome sequence of Microcystis aeruginosa NIES-4285.</title>
        <authorList>
            <person name="Tanabe Y."/>
        </authorList>
    </citation>
    <scope>NUCLEOTIDE SEQUENCE [LARGE SCALE GENOMIC DNA]</scope>
    <source>
        <strain evidence="2">NIES-4285</strain>
    </source>
</reference>
<accession>A0A402DDV1</accession>